<reference evidence="1 2" key="1">
    <citation type="journal article" date="2018" name="Biotechnol. Biofuels">
        <title>Integrative visual omics of the white-rot fungus Polyporus brumalis exposes the biotechnological potential of its oxidative enzymes for delignifying raw plant biomass.</title>
        <authorList>
            <person name="Miyauchi S."/>
            <person name="Rancon A."/>
            <person name="Drula E."/>
            <person name="Hage H."/>
            <person name="Chaduli D."/>
            <person name="Favel A."/>
            <person name="Grisel S."/>
            <person name="Henrissat B."/>
            <person name="Herpoel-Gimbert I."/>
            <person name="Ruiz-Duenas F.J."/>
            <person name="Chevret D."/>
            <person name="Hainaut M."/>
            <person name="Lin J."/>
            <person name="Wang M."/>
            <person name="Pangilinan J."/>
            <person name="Lipzen A."/>
            <person name="Lesage-Meessen L."/>
            <person name="Navarro D."/>
            <person name="Riley R."/>
            <person name="Grigoriev I.V."/>
            <person name="Zhou S."/>
            <person name="Raouche S."/>
            <person name="Rosso M.N."/>
        </authorList>
    </citation>
    <scope>NUCLEOTIDE SEQUENCE [LARGE SCALE GENOMIC DNA]</scope>
    <source>
        <strain evidence="1 2">BRFM 1820</strain>
    </source>
</reference>
<keyword evidence="2" id="KW-1185">Reference proteome</keyword>
<organism evidence="1 2">
    <name type="scientific">Lentinus brumalis</name>
    <dbReference type="NCBI Taxonomy" id="2498619"/>
    <lineage>
        <taxon>Eukaryota</taxon>
        <taxon>Fungi</taxon>
        <taxon>Dikarya</taxon>
        <taxon>Basidiomycota</taxon>
        <taxon>Agaricomycotina</taxon>
        <taxon>Agaricomycetes</taxon>
        <taxon>Polyporales</taxon>
        <taxon>Polyporaceae</taxon>
        <taxon>Lentinus</taxon>
    </lineage>
</organism>
<accession>A0A371CYC9</accession>
<dbReference type="Proteomes" id="UP000256964">
    <property type="component" value="Unassembled WGS sequence"/>
</dbReference>
<protein>
    <submittedName>
        <fullName evidence="1">Uncharacterized protein</fullName>
    </submittedName>
</protein>
<name>A0A371CYC9_9APHY</name>
<evidence type="ECO:0000313" key="2">
    <source>
        <dbReference type="Proteomes" id="UP000256964"/>
    </source>
</evidence>
<sequence>MSHAKEVNFRYGTSKTVAEAAVYDKTSTGSETHWFTLANRGHTIMGKPITETVSGTPIRVEGTEITIERRRMQFQKAESTQTNHKWVGMFDKLEYLWQYRSGYMGREVQIYRCSQGTDWAHATLYATLALVGTGAQLKFLWPPPRGTPEVVYLTAAAIAVLRELEGIAA</sequence>
<dbReference type="EMBL" id="KZ857439">
    <property type="protein sequence ID" value="RDX45281.1"/>
    <property type="molecule type" value="Genomic_DNA"/>
</dbReference>
<gene>
    <name evidence="1" type="ORF">OH76DRAFT_1011637</name>
</gene>
<proteinExistence type="predicted"/>
<dbReference type="AlphaFoldDB" id="A0A371CYC9"/>
<evidence type="ECO:0000313" key="1">
    <source>
        <dbReference type="EMBL" id="RDX45281.1"/>
    </source>
</evidence>